<evidence type="ECO:0000256" key="10">
    <source>
        <dbReference type="ARBA" id="ARBA00022958"/>
    </source>
</evidence>
<feature type="binding site" evidence="12">
    <location>
        <position position="289"/>
    </location>
    <ligand>
        <name>K(+)</name>
        <dbReference type="ChEBI" id="CHEBI:29103"/>
    </ligand>
</feature>
<keyword evidence="10 12" id="KW-0630">Potassium</keyword>
<feature type="binding site" evidence="12">
    <location>
        <begin position="15"/>
        <end position="17"/>
    </location>
    <ligand>
        <name>substrate</name>
    </ligand>
</feature>
<comment type="pathway">
    <text evidence="12">Carbohydrate metabolism; D-ribose degradation; D-ribose 5-phosphate from beta-D-ribopyranose: step 2/2.</text>
</comment>
<keyword evidence="9 12" id="KW-0460">Magnesium</keyword>
<reference evidence="14" key="1">
    <citation type="submission" date="2020-08" db="EMBL/GenBank/DDBJ databases">
        <title>Genomic Encyclopedia of Type Strains, Phase IV (KMG-V): Genome sequencing to study the core and pangenomes of soil and plant-associated prokaryotes.</title>
        <authorList>
            <person name="Whitman W."/>
        </authorList>
    </citation>
    <scope>NUCLEOTIDE SEQUENCE [LARGE SCALE GENOMIC DNA]</scope>
    <source>
        <strain evidence="14">M8UP27</strain>
    </source>
</reference>
<keyword evidence="5 12" id="KW-0479">Metal-binding</keyword>
<feature type="binding site" evidence="12">
    <location>
        <position position="291"/>
    </location>
    <ligand>
        <name>K(+)</name>
        <dbReference type="ChEBI" id="CHEBI:29103"/>
    </ligand>
</feature>
<feature type="binding site" evidence="12">
    <location>
        <position position="286"/>
    </location>
    <ligand>
        <name>K(+)</name>
        <dbReference type="ChEBI" id="CHEBI:29103"/>
    </ligand>
</feature>
<dbReference type="PRINTS" id="PR00990">
    <property type="entry name" value="RIBOKINASE"/>
</dbReference>
<comment type="cofactor">
    <cofactor evidence="12">
        <name>Mg(2+)</name>
        <dbReference type="ChEBI" id="CHEBI:18420"/>
    </cofactor>
    <text evidence="12">Requires a divalent cation, most likely magnesium in vivo, as an electrophilic catalyst to aid phosphoryl group transfer. It is the chelate of the metal and the nucleotide that is the actual substrate.</text>
</comment>
<feature type="binding site" evidence="12">
    <location>
        <begin position="223"/>
        <end position="228"/>
    </location>
    <ligand>
        <name>ATP</name>
        <dbReference type="ChEBI" id="CHEBI:30616"/>
    </ligand>
</feature>
<dbReference type="PROSITE" id="PS00584">
    <property type="entry name" value="PFKB_KINASES_2"/>
    <property type="match status" value="1"/>
</dbReference>
<gene>
    <name evidence="12" type="primary">rbsK</name>
    <name evidence="14" type="ORF">HDF09_002296</name>
</gene>
<comment type="activity regulation">
    <text evidence="12">Activated by a monovalent cation that binds near, but not in, the active site. The most likely occupant of the site in vivo is potassium. Ion binding induces a conformational change that may alter substrate affinity.</text>
</comment>
<dbReference type="InterPro" id="IPR029056">
    <property type="entry name" value="Ribokinase-like"/>
</dbReference>
<comment type="subcellular location">
    <subcellularLocation>
        <location evidence="12">Cytoplasm</location>
    </subcellularLocation>
</comment>
<dbReference type="GO" id="GO:0004747">
    <property type="term" value="F:ribokinase activity"/>
    <property type="evidence" value="ECO:0007669"/>
    <property type="project" value="UniProtKB-UniRule"/>
</dbReference>
<organism evidence="14 15">
    <name type="scientific">Tunturiibacter empetritectus</name>
    <dbReference type="NCBI Taxonomy" id="3069691"/>
    <lineage>
        <taxon>Bacteria</taxon>
        <taxon>Pseudomonadati</taxon>
        <taxon>Acidobacteriota</taxon>
        <taxon>Terriglobia</taxon>
        <taxon>Terriglobales</taxon>
        <taxon>Acidobacteriaceae</taxon>
        <taxon>Tunturiibacter</taxon>
    </lineage>
</organism>
<feature type="binding site" evidence="12">
    <location>
        <begin position="255"/>
        <end position="256"/>
    </location>
    <ligand>
        <name>ATP</name>
        <dbReference type="ChEBI" id="CHEBI:30616"/>
    </ligand>
</feature>
<dbReference type="Pfam" id="PF00294">
    <property type="entry name" value="PfkB"/>
    <property type="match status" value="1"/>
</dbReference>
<comment type="subunit">
    <text evidence="12">Homodimer.</text>
</comment>
<evidence type="ECO:0000256" key="5">
    <source>
        <dbReference type="ARBA" id="ARBA00022723"/>
    </source>
</evidence>
<dbReference type="GO" id="GO:0019303">
    <property type="term" value="P:D-ribose catabolic process"/>
    <property type="evidence" value="ECO:0007669"/>
    <property type="project" value="UniProtKB-UniRule"/>
</dbReference>
<dbReference type="InterPro" id="IPR011877">
    <property type="entry name" value="Ribokinase"/>
</dbReference>
<dbReference type="GO" id="GO:0005829">
    <property type="term" value="C:cytosol"/>
    <property type="evidence" value="ECO:0007669"/>
    <property type="project" value="TreeGrafter"/>
</dbReference>
<dbReference type="HAMAP" id="MF_01987">
    <property type="entry name" value="Ribokinase"/>
    <property type="match status" value="1"/>
</dbReference>
<feature type="binding site" evidence="12">
    <location>
        <position position="256"/>
    </location>
    <ligand>
        <name>substrate</name>
    </ligand>
</feature>
<evidence type="ECO:0000256" key="12">
    <source>
        <dbReference type="HAMAP-Rule" id="MF_01987"/>
    </source>
</evidence>
<dbReference type="InterPro" id="IPR002173">
    <property type="entry name" value="Carboh/pur_kinase_PfkB_CS"/>
</dbReference>
<feature type="active site" description="Proton acceptor" evidence="12">
    <location>
        <position position="256"/>
    </location>
</feature>
<feature type="binding site" evidence="12">
    <location>
        <position position="250"/>
    </location>
    <ligand>
        <name>K(+)</name>
        <dbReference type="ChEBI" id="CHEBI:29103"/>
    </ligand>
</feature>
<dbReference type="PANTHER" id="PTHR10584:SF166">
    <property type="entry name" value="RIBOKINASE"/>
    <property type="match status" value="1"/>
</dbReference>
<proteinExistence type="inferred from homology"/>
<comment type="similarity">
    <text evidence="1">Belongs to the carbohydrate kinase pfkB family.</text>
</comment>
<accession>A0A7W8II77</accession>
<keyword evidence="15" id="KW-1185">Reference proteome</keyword>
<evidence type="ECO:0000256" key="11">
    <source>
        <dbReference type="ARBA" id="ARBA00023277"/>
    </source>
</evidence>
<name>A0A7W8II77_9BACT</name>
<evidence type="ECO:0000256" key="6">
    <source>
        <dbReference type="ARBA" id="ARBA00022741"/>
    </source>
</evidence>
<evidence type="ECO:0000256" key="3">
    <source>
        <dbReference type="ARBA" id="ARBA00016943"/>
    </source>
</evidence>
<dbReference type="CDD" id="cd01174">
    <property type="entry name" value="ribokinase"/>
    <property type="match status" value="1"/>
</dbReference>
<evidence type="ECO:0000256" key="1">
    <source>
        <dbReference type="ARBA" id="ARBA00005380"/>
    </source>
</evidence>
<keyword evidence="11 12" id="KW-0119">Carbohydrate metabolism</keyword>
<dbReference type="GO" id="GO:0046872">
    <property type="term" value="F:metal ion binding"/>
    <property type="evidence" value="ECO:0007669"/>
    <property type="project" value="UniProtKB-KW"/>
</dbReference>
<comment type="caution">
    <text evidence="14">The sequence shown here is derived from an EMBL/GenBank/DDBJ whole genome shotgun (WGS) entry which is preliminary data.</text>
</comment>
<evidence type="ECO:0000259" key="13">
    <source>
        <dbReference type="Pfam" id="PF00294"/>
    </source>
</evidence>
<dbReference type="EC" id="2.7.1.15" evidence="2 12"/>
<evidence type="ECO:0000313" key="14">
    <source>
        <dbReference type="EMBL" id="MBB5317627.1"/>
    </source>
</evidence>
<dbReference type="EMBL" id="JACHDY010000002">
    <property type="protein sequence ID" value="MBB5317627.1"/>
    <property type="molecule type" value="Genomic_DNA"/>
</dbReference>
<evidence type="ECO:0000256" key="9">
    <source>
        <dbReference type="ARBA" id="ARBA00022842"/>
    </source>
</evidence>
<dbReference type="InterPro" id="IPR011611">
    <property type="entry name" value="PfkB_dom"/>
</dbReference>
<dbReference type="AlphaFoldDB" id="A0A7W8II77"/>
<dbReference type="GO" id="GO:0005524">
    <property type="term" value="F:ATP binding"/>
    <property type="evidence" value="ECO:0007669"/>
    <property type="project" value="UniProtKB-UniRule"/>
</dbReference>
<protein>
    <recommendedName>
        <fullName evidence="3 12">Ribokinase</fullName>
        <shortName evidence="12">RK</shortName>
        <ecNumber evidence="2 12">2.7.1.15</ecNumber>
    </recommendedName>
</protein>
<evidence type="ECO:0000256" key="7">
    <source>
        <dbReference type="ARBA" id="ARBA00022777"/>
    </source>
</evidence>
<feature type="binding site" evidence="12">
    <location>
        <position position="252"/>
    </location>
    <ligand>
        <name>K(+)</name>
        <dbReference type="ChEBI" id="CHEBI:29103"/>
    </ligand>
</feature>
<keyword evidence="7 12" id="KW-0418">Kinase</keyword>
<evidence type="ECO:0000256" key="8">
    <source>
        <dbReference type="ARBA" id="ARBA00022840"/>
    </source>
</evidence>
<dbReference type="NCBIfam" id="TIGR02152">
    <property type="entry name" value="D_ribokin_bact"/>
    <property type="match status" value="1"/>
</dbReference>
<evidence type="ECO:0000256" key="4">
    <source>
        <dbReference type="ARBA" id="ARBA00022679"/>
    </source>
</evidence>
<keyword evidence="4 12" id="KW-0808">Transferase</keyword>
<sequence>MSVEKKGVVVVGSINMDLVAYTARIPTEGETVVGTAFQTHPGGKGANQAVAVARLGFPVAMIGRIGDDAFGTQLKEHLKDAGVNVDGVSTSQCSSGVAVIVVSEAGENCIVITPGANAQLTPEDLDANIEILRGAGMVLTQLEIPTETVQHLATICAREGVPLILDPAPAKQLPKDLLDKVDWFTPNETEAAFFIGDGAAKVDEPVMMAQTLMRKGVRGVVLKLGSRGAYLASADGLGARLEPFAVQAVDSTAAGDAFNGAFATALMMKKDPVESARFAAAAAALSVTRTGAQTSMPRMAEVEQMLAGVGANEL</sequence>
<keyword evidence="8 12" id="KW-0067">ATP-binding</keyword>
<comment type="function">
    <text evidence="12">Catalyzes the phosphorylation of ribose at O-5 in a reaction requiring ATP and magnesium. The resulting D-ribose-5-phosphate can then be used either for sythesis of nucleotides, histidine, and tryptophan, or as a component of the pentose phosphate pathway.</text>
</comment>
<comment type="caution">
    <text evidence="12">Lacks conserved residue(s) required for the propagation of feature annotation.</text>
</comment>
<dbReference type="SUPFAM" id="SSF53613">
    <property type="entry name" value="Ribokinase-like"/>
    <property type="match status" value="1"/>
</dbReference>
<dbReference type="PANTHER" id="PTHR10584">
    <property type="entry name" value="SUGAR KINASE"/>
    <property type="match status" value="1"/>
</dbReference>
<feature type="binding site" evidence="12">
    <location>
        <begin position="43"/>
        <end position="47"/>
    </location>
    <ligand>
        <name>substrate</name>
    </ligand>
</feature>
<keyword evidence="6 12" id="KW-0547">Nucleotide-binding</keyword>
<feature type="binding site" evidence="12">
    <location>
        <position position="143"/>
    </location>
    <ligand>
        <name>substrate</name>
    </ligand>
</feature>
<feature type="binding site" evidence="12">
    <location>
        <position position="295"/>
    </location>
    <ligand>
        <name>K(+)</name>
        <dbReference type="ChEBI" id="CHEBI:29103"/>
    </ligand>
</feature>
<dbReference type="UniPathway" id="UPA00916">
    <property type="reaction ID" value="UER00889"/>
</dbReference>
<comment type="similarity">
    <text evidence="12">Belongs to the carbohydrate kinase PfkB family. Ribokinase subfamily.</text>
</comment>
<feature type="domain" description="Carbohydrate kinase PfkB" evidence="13">
    <location>
        <begin position="6"/>
        <end position="297"/>
    </location>
</feature>
<dbReference type="Gene3D" id="3.40.1190.20">
    <property type="match status" value="1"/>
</dbReference>
<dbReference type="Proteomes" id="UP000568106">
    <property type="component" value="Unassembled WGS sequence"/>
</dbReference>
<feature type="binding site" evidence="12">
    <location>
        <position position="187"/>
    </location>
    <ligand>
        <name>ATP</name>
        <dbReference type="ChEBI" id="CHEBI:30616"/>
    </ligand>
</feature>
<dbReference type="PROSITE" id="PS00583">
    <property type="entry name" value="PFKB_KINASES_1"/>
    <property type="match status" value="1"/>
</dbReference>
<keyword evidence="12" id="KW-0963">Cytoplasm</keyword>
<evidence type="ECO:0000313" key="15">
    <source>
        <dbReference type="Proteomes" id="UP000568106"/>
    </source>
</evidence>
<dbReference type="InterPro" id="IPR002139">
    <property type="entry name" value="Ribo/fructo_kinase"/>
</dbReference>
<evidence type="ECO:0000256" key="2">
    <source>
        <dbReference type="ARBA" id="ARBA00012035"/>
    </source>
</evidence>
<comment type="catalytic activity">
    <reaction evidence="12">
        <text>D-ribose + ATP = D-ribose 5-phosphate + ADP + H(+)</text>
        <dbReference type="Rhea" id="RHEA:13697"/>
        <dbReference type="ChEBI" id="CHEBI:15378"/>
        <dbReference type="ChEBI" id="CHEBI:30616"/>
        <dbReference type="ChEBI" id="CHEBI:47013"/>
        <dbReference type="ChEBI" id="CHEBI:78346"/>
        <dbReference type="ChEBI" id="CHEBI:456216"/>
        <dbReference type="EC" id="2.7.1.15"/>
    </reaction>
</comment>